<dbReference type="Pfam" id="PF02535">
    <property type="entry name" value="Zip"/>
    <property type="match status" value="1"/>
</dbReference>
<dbReference type="PANTHER" id="PTHR48056:SF81">
    <property type="entry name" value="RECEPTOR PROTEIN-TYROSINE KINASE CEPR1"/>
    <property type="match status" value="1"/>
</dbReference>
<keyword evidence="18" id="KW-1185">Reference proteome</keyword>
<keyword evidence="12" id="KW-1015">Disulfide bond</keyword>
<evidence type="ECO:0000256" key="3">
    <source>
        <dbReference type="ARBA" id="ARBA00022448"/>
    </source>
</evidence>
<dbReference type="InterPro" id="IPR001245">
    <property type="entry name" value="Ser-Thr/Tyr_kinase_cat_dom"/>
</dbReference>
<keyword evidence="11 13" id="KW-0472">Membrane</keyword>
<keyword evidence="6" id="KW-0677">Repeat</keyword>
<dbReference type="Gene3D" id="1.10.510.10">
    <property type="entry name" value="Transferase(Phosphotransferase) domain 1"/>
    <property type="match status" value="1"/>
</dbReference>
<dbReference type="InParanoid" id="A0A2P6NTU8"/>
<dbReference type="NCBIfam" id="TIGR00820">
    <property type="entry name" value="zip"/>
    <property type="match status" value="1"/>
</dbReference>
<dbReference type="InterPro" id="IPR004698">
    <property type="entry name" value="Zn/Fe_permease_fun/pln"/>
</dbReference>
<feature type="transmembrane region" description="Helical" evidence="13">
    <location>
        <begin position="1472"/>
        <end position="1492"/>
    </location>
</feature>
<comment type="caution">
    <text evidence="17">The sequence shown here is derived from an EMBL/GenBank/DDBJ whole genome shotgun (WGS) entry which is preliminary data.</text>
</comment>
<dbReference type="InterPro" id="IPR000203">
    <property type="entry name" value="GPS"/>
</dbReference>
<dbReference type="InterPro" id="IPR046338">
    <property type="entry name" value="GAIN_dom_sf"/>
</dbReference>
<evidence type="ECO:0000313" key="17">
    <source>
        <dbReference type="EMBL" id="PRP87403.1"/>
    </source>
</evidence>
<dbReference type="InterPro" id="IPR003689">
    <property type="entry name" value="ZIP"/>
</dbReference>
<proteinExistence type="inferred from homology"/>
<dbReference type="InterPro" id="IPR057244">
    <property type="entry name" value="GAIN_B"/>
</dbReference>
<evidence type="ECO:0000256" key="2">
    <source>
        <dbReference type="ARBA" id="ARBA00004167"/>
    </source>
</evidence>
<dbReference type="GO" id="GO:0004674">
    <property type="term" value="F:protein serine/threonine kinase activity"/>
    <property type="evidence" value="ECO:0007669"/>
    <property type="project" value="UniProtKB-EC"/>
</dbReference>
<keyword evidence="9 13" id="KW-1133">Transmembrane helix</keyword>
<accession>A0A2P6NTU8</accession>
<evidence type="ECO:0000256" key="12">
    <source>
        <dbReference type="ARBA" id="ARBA00023157"/>
    </source>
</evidence>
<dbReference type="Proteomes" id="UP000241769">
    <property type="component" value="Unassembled WGS sequence"/>
</dbReference>
<dbReference type="PROSITE" id="PS51450">
    <property type="entry name" value="LRR"/>
    <property type="match status" value="2"/>
</dbReference>
<evidence type="ECO:0000256" key="8">
    <source>
        <dbReference type="ARBA" id="ARBA00022840"/>
    </source>
</evidence>
<dbReference type="GO" id="GO:0005524">
    <property type="term" value="F:ATP binding"/>
    <property type="evidence" value="ECO:0007669"/>
    <property type="project" value="UniProtKB-KW"/>
</dbReference>
<dbReference type="InterPro" id="IPR055414">
    <property type="entry name" value="LRR_R13L4/SHOC2-like"/>
</dbReference>
<dbReference type="InterPro" id="IPR000719">
    <property type="entry name" value="Prot_kinase_dom"/>
</dbReference>
<evidence type="ECO:0000256" key="6">
    <source>
        <dbReference type="ARBA" id="ARBA00022737"/>
    </source>
</evidence>
<dbReference type="FunFam" id="3.80.10.10:FF:000041">
    <property type="entry name" value="LRR receptor-like serine/threonine-protein kinase ERECTA"/>
    <property type="match status" value="2"/>
</dbReference>
<dbReference type="PANTHER" id="PTHR48056">
    <property type="entry name" value="LRR RECEPTOR-LIKE SERINE/THREONINE-PROTEIN KINASE-RELATED"/>
    <property type="match status" value="1"/>
</dbReference>
<dbReference type="EMBL" id="MDYQ01000020">
    <property type="protein sequence ID" value="PRP87403.1"/>
    <property type="molecule type" value="Genomic_DNA"/>
</dbReference>
<dbReference type="Pfam" id="PF07714">
    <property type="entry name" value="PK_Tyr_Ser-Thr"/>
    <property type="match status" value="1"/>
</dbReference>
<comment type="subcellular location">
    <subcellularLocation>
        <location evidence="1 13">Membrane</location>
        <topology evidence="1 13">Multi-pass membrane protein</topology>
    </subcellularLocation>
    <subcellularLocation>
        <location evidence="2">Membrane</location>
        <topology evidence="2">Single-pass membrane protein</topology>
    </subcellularLocation>
</comment>
<feature type="transmembrane region" description="Helical" evidence="13">
    <location>
        <begin position="1339"/>
        <end position="1359"/>
    </location>
</feature>
<dbReference type="GO" id="GO:0005385">
    <property type="term" value="F:zinc ion transmembrane transporter activity"/>
    <property type="evidence" value="ECO:0007669"/>
    <property type="project" value="InterPro"/>
</dbReference>
<evidence type="ECO:0000256" key="14">
    <source>
        <dbReference type="SAM" id="MobiDB-lite"/>
    </source>
</evidence>
<feature type="transmembrane region" description="Helical" evidence="13">
    <location>
        <begin position="1181"/>
        <end position="1203"/>
    </location>
</feature>
<dbReference type="InterPro" id="IPR050647">
    <property type="entry name" value="Plant_LRR-RLKs"/>
</dbReference>
<evidence type="ECO:0000259" key="15">
    <source>
        <dbReference type="PROSITE" id="PS50011"/>
    </source>
</evidence>
<comment type="similarity">
    <text evidence="13">Belongs to the ZIP transporter (TC 2.A.5) family.</text>
</comment>
<dbReference type="SMART" id="SM00369">
    <property type="entry name" value="LRR_TYP"/>
    <property type="match status" value="4"/>
</dbReference>
<keyword evidence="7" id="KW-0547">Nucleotide-binding</keyword>
<dbReference type="SUPFAM" id="SSF56112">
    <property type="entry name" value="Protein kinase-like (PK-like)"/>
    <property type="match status" value="1"/>
</dbReference>
<evidence type="ECO:0000259" key="16">
    <source>
        <dbReference type="PROSITE" id="PS50221"/>
    </source>
</evidence>
<reference evidence="17 18" key="1">
    <citation type="journal article" date="2018" name="Genome Biol. Evol.">
        <title>Multiple Roots of Fruiting Body Formation in Amoebozoa.</title>
        <authorList>
            <person name="Hillmann F."/>
            <person name="Forbes G."/>
            <person name="Novohradska S."/>
            <person name="Ferling I."/>
            <person name="Riege K."/>
            <person name="Groth M."/>
            <person name="Westermann M."/>
            <person name="Marz M."/>
            <person name="Spaller T."/>
            <person name="Winckler T."/>
            <person name="Schaap P."/>
            <person name="Glockner G."/>
        </authorList>
    </citation>
    <scope>NUCLEOTIDE SEQUENCE [LARGE SCALE GENOMIC DNA]</scope>
    <source>
        <strain evidence="17 18">Jena</strain>
    </source>
</reference>
<dbReference type="InterPro" id="IPR001611">
    <property type="entry name" value="Leu-rich_rpt"/>
</dbReference>
<feature type="region of interest" description="Disordered" evidence="14">
    <location>
        <begin position="1"/>
        <end position="21"/>
    </location>
</feature>
<dbReference type="PROSITE" id="PS50011">
    <property type="entry name" value="PROTEIN_KINASE_DOM"/>
    <property type="match status" value="1"/>
</dbReference>
<feature type="domain" description="GAIN-B" evidence="16">
    <location>
        <begin position="566"/>
        <end position="718"/>
    </location>
</feature>
<dbReference type="InterPro" id="IPR032675">
    <property type="entry name" value="LRR_dom_sf"/>
</dbReference>
<gene>
    <name evidence="17" type="ORF">PROFUN_00614</name>
</gene>
<evidence type="ECO:0000256" key="7">
    <source>
        <dbReference type="ARBA" id="ARBA00022741"/>
    </source>
</evidence>
<evidence type="ECO:0000256" key="9">
    <source>
        <dbReference type="ARBA" id="ARBA00022989"/>
    </source>
</evidence>
<feature type="transmembrane region" description="Helical" evidence="13">
    <location>
        <begin position="1134"/>
        <end position="1151"/>
    </location>
</feature>
<evidence type="ECO:0000256" key="5">
    <source>
        <dbReference type="ARBA" id="ARBA00022692"/>
    </source>
</evidence>
<dbReference type="PROSITE" id="PS50221">
    <property type="entry name" value="GAIN_B"/>
    <property type="match status" value="1"/>
</dbReference>
<keyword evidence="3 13" id="KW-0813">Transport</keyword>
<keyword evidence="8" id="KW-0067">ATP-binding</keyword>
<dbReference type="Gene3D" id="3.80.10.10">
    <property type="entry name" value="Ribonuclease Inhibitor"/>
    <property type="match status" value="1"/>
</dbReference>
<dbReference type="InterPro" id="IPR003591">
    <property type="entry name" value="Leu-rich_rpt_typical-subtyp"/>
</dbReference>
<evidence type="ECO:0000256" key="4">
    <source>
        <dbReference type="ARBA" id="ARBA00022614"/>
    </source>
</evidence>
<feature type="transmembrane region" description="Helical" evidence="13">
    <location>
        <begin position="1431"/>
        <end position="1451"/>
    </location>
</feature>
<feature type="transmembrane region" description="Helical" evidence="13">
    <location>
        <begin position="140"/>
        <end position="159"/>
    </location>
</feature>
<evidence type="ECO:0000256" key="11">
    <source>
        <dbReference type="ARBA" id="ARBA00023136"/>
    </source>
</evidence>
<name>A0A2P6NTU8_9EUKA</name>
<evidence type="ECO:0000256" key="13">
    <source>
        <dbReference type="RuleBase" id="RU362088"/>
    </source>
</evidence>
<keyword evidence="5 13" id="KW-0812">Transmembrane</keyword>
<feature type="transmembrane region" description="Helical" evidence="13">
    <location>
        <begin position="1365"/>
        <end position="1387"/>
    </location>
</feature>
<feature type="transmembrane region" description="Helical" evidence="13">
    <location>
        <begin position="1399"/>
        <end position="1419"/>
    </location>
</feature>
<evidence type="ECO:0008006" key="19">
    <source>
        <dbReference type="Google" id="ProtNLM"/>
    </source>
</evidence>
<dbReference type="Pfam" id="PF23598">
    <property type="entry name" value="LRR_14"/>
    <property type="match status" value="1"/>
</dbReference>
<keyword evidence="4" id="KW-0433">Leucine-rich repeat</keyword>
<dbReference type="OrthoDB" id="1100342at2759"/>
<dbReference type="STRING" id="1890364.A0A2P6NTU8"/>
<feature type="domain" description="Protein kinase" evidence="15">
    <location>
        <begin position="772"/>
        <end position="1034"/>
    </location>
</feature>
<dbReference type="InterPro" id="IPR011009">
    <property type="entry name" value="Kinase-like_dom_sf"/>
</dbReference>
<comment type="caution">
    <text evidence="13">Lacks conserved residue(s) required for the propagation of feature annotation.</text>
</comment>
<evidence type="ECO:0000256" key="10">
    <source>
        <dbReference type="ARBA" id="ARBA00023065"/>
    </source>
</evidence>
<evidence type="ECO:0000313" key="18">
    <source>
        <dbReference type="Proteomes" id="UP000241769"/>
    </source>
</evidence>
<keyword evidence="10 13" id="KW-0406">Ion transport</keyword>
<evidence type="ECO:0000256" key="1">
    <source>
        <dbReference type="ARBA" id="ARBA00004141"/>
    </source>
</evidence>
<feature type="transmembrane region" description="Helical" evidence="13">
    <location>
        <begin position="1258"/>
        <end position="1284"/>
    </location>
</feature>
<feature type="transmembrane region" description="Helical" evidence="13">
    <location>
        <begin position="733"/>
        <end position="756"/>
    </location>
</feature>
<feature type="transmembrane region" description="Helical" evidence="13">
    <location>
        <begin position="1215"/>
        <end position="1238"/>
    </location>
</feature>
<sequence length="1493" mass="164866">MPQARKKKSANTAPSMKKHTRLPFVVLRSPDPFSGGTSNVGSVTTVEAMVQASLKWRIGYWNCPLTTKRLKADQFEEKFKPFQSPCVYGHLCEALRQEEDNHELGTRSRDLSDCSMDLNLQRRPRSSRKRRSVKRSNRRGWLLAFICSSFFVLSVMPQMRILSTQLIHAGLYNTTWSGADPNTVDKIDVRGSFQGALNDSIGNLTDLKYLSFGCSGGRENVIPSTLGNLNQLQYLNLRNCNMIGDIPSSLGKLTNLQDLDLSYNHLEGIIPDEIFNLTQLKTLKLNENSINGTLSLLIGNLLQLESLDLGATLIDGTPWTICQLYNLTSLSFGKTKQQNNTLLPCIGNLTKLMNLNFGGSGINGPIPSSFCESLYETHQLTLPANLVNLTTLILGTNDLSGIIPPDFSKLVNLQTLYLDNNHLTGQIPSDISNLTQLEILGLGNNNLTGDIPILPANLGTLDLSNNQFHALKDGIIGSTLVGNCNLSGNRIPCFSAPTSPPCNIQCLKCTNQACQAPADPEDLYRFNDTMTSQIATNLLNSADPSLNSTIPTLLTIITDVALRSSTPLNVTTDRYTLLLDKPIYSERIVTLTDPAKKIGASFPLSLFRNESVMVSLSTVSFNPYASLDDASVYNPVIGVTVYNVSGRISIHNSTENVNITMGNMNFTDGYDYFCMYWKEDDSRWGRDGCNLITDNITVVCQCNHLTNFTLGRSAAVPLPSIVPSPTQVGFNKLLIIIPVAAVVAIVVIVLIILFIVNRNLRQRRLRAQSAISMEVEKQSSSSFGNVLYEELIHRGTHEVWRGLWNDTTLVAIKKAFDLSRHSPLFKEASIIKGMRHPQIIQYLEQNVTDGCFLMEWMNQGNVDRYMANQALDVPVALSIALDVAKGMTYVASQGIVHTCLCTRKVLINETTKGQVTAKIGGLSHTTTVTSPATTKPAYFSSHTAPEIVKGKPQKISADVWSYGFFLYSLLSNNRDPHSGLSSEQILQRKKRGEDRFECDGSWDEVLRNIITSSTDEREAKRPTFEQIAKDIRFLLKGPEEEAHTMEEYEDPSLYNTAANQVYTRVDESNLNSSSVYTRADGSLPPRYSSDEREYVEMLTAPEVSERLPAGSCLNRLRILSSCERILARTNMNSHASLFVSFLFLIVCPIVHGQDLNTNTTDPQTTTDPCQDQPLEDYDLELHVASIFILFSVAGVGVVTPTVLKLLKLDLQHPSIRWALTVGKFFGSGVILATAFIHMLSDAFEQFSNPCLTGIWVDYGAFTGLFTMAASLIIHFIEFLSLRAIDNIIARKKAKCQSEEKAVTIEDGVVIEDDDHSSEDHNHAHGLLLMDDDGSKGVSIYLLELGITIHSVLIGVSLAVTTGSDFRSLLAALCFHQFFEGIGLGTRIIELKNKSWKKPILMCVIYSLTTPIGIAIGIGARHSYNENSTQSIVSSGILDALAAGILLYNVYVNILAAEINSNRQFRSKSWRSLSVCFIAFYLGCASMAVVGYWA</sequence>
<organism evidence="17 18">
    <name type="scientific">Planoprotostelium fungivorum</name>
    <dbReference type="NCBI Taxonomy" id="1890364"/>
    <lineage>
        <taxon>Eukaryota</taxon>
        <taxon>Amoebozoa</taxon>
        <taxon>Evosea</taxon>
        <taxon>Variosea</taxon>
        <taxon>Cavosteliida</taxon>
        <taxon>Cavosteliaceae</taxon>
        <taxon>Planoprotostelium</taxon>
    </lineage>
</organism>
<dbReference type="Gene3D" id="2.60.220.50">
    <property type="match status" value="1"/>
</dbReference>
<dbReference type="SMART" id="SM00303">
    <property type="entry name" value="GPS"/>
    <property type="match status" value="1"/>
</dbReference>
<dbReference type="Pfam" id="PF13855">
    <property type="entry name" value="LRR_8"/>
    <property type="match status" value="1"/>
</dbReference>
<protein>
    <recommendedName>
        <fullName evidence="19">Leucine-rich repeat receptor-like protein kinase</fullName>
    </recommendedName>
</protein>
<dbReference type="Pfam" id="PF01825">
    <property type="entry name" value="GPS"/>
    <property type="match status" value="1"/>
</dbReference>
<dbReference type="GO" id="GO:0016020">
    <property type="term" value="C:membrane"/>
    <property type="evidence" value="ECO:0007669"/>
    <property type="project" value="UniProtKB-SubCell"/>
</dbReference>
<dbReference type="SUPFAM" id="SSF52058">
    <property type="entry name" value="L domain-like"/>
    <property type="match status" value="1"/>
</dbReference>